<organism evidence="2 3">
    <name type="scientific">Rhynchophorus ferrugineus</name>
    <name type="common">Red palm weevil</name>
    <name type="synonym">Curculio ferrugineus</name>
    <dbReference type="NCBI Taxonomy" id="354439"/>
    <lineage>
        <taxon>Eukaryota</taxon>
        <taxon>Metazoa</taxon>
        <taxon>Ecdysozoa</taxon>
        <taxon>Arthropoda</taxon>
        <taxon>Hexapoda</taxon>
        <taxon>Insecta</taxon>
        <taxon>Pterygota</taxon>
        <taxon>Neoptera</taxon>
        <taxon>Endopterygota</taxon>
        <taxon>Coleoptera</taxon>
        <taxon>Polyphaga</taxon>
        <taxon>Cucujiformia</taxon>
        <taxon>Curculionidae</taxon>
        <taxon>Dryophthorinae</taxon>
        <taxon>Rhynchophorus</taxon>
    </lineage>
</organism>
<accession>A0A834I4L3</accession>
<feature type="compositionally biased region" description="Polar residues" evidence="1">
    <location>
        <begin position="23"/>
        <end position="39"/>
    </location>
</feature>
<name>A0A834I4L3_RHYFE</name>
<evidence type="ECO:0000256" key="1">
    <source>
        <dbReference type="SAM" id="MobiDB-lite"/>
    </source>
</evidence>
<gene>
    <name evidence="2" type="ORF">GWI33_014732</name>
</gene>
<dbReference type="EMBL" id="JAACXV010013757">
    <property type="protein sequence ID" value="KAF7272497.1"/>
    <property type="molecule type" value="Genomic_DNA"/>
</dbReference>
<feature type="region of interest" description="Disordered" evidence="1">
    <location>
        <begin position="1"/>
        <end position="100"/>
    </location>
</feature>
<evidence type="ECO:0000313" key="3">
    <source>
        <dbReference type="Proteomes" id="UP000625711"/>
    </source>
</evidence>
<feature type="compositionally biased region" description="Basic and acidic residues" evidence="1">
    <location>
        <begin position="60"/>
        <end position="69"/>
    </location>
</feature>
<comment type="caution">
    <text evidence="2">The sequence shown here is derived from an EMBL/GenBank/DDBJ whole genome shotgun (WGS) entry which is preliminary data.</text>
</comment>
<proteinExistence type="predicted"/>
<dbReference type="AlphaFoldDB" id="A0A834I4L3"/>
<dbReference type="Proteomes" id="UP000625711">
    <property type="component" value="Unassembled WGS sequence"/>
</dbReference>
<sequence>MCTKILRHIEQPSSEQIESESPKQPTGSGATDGLPSNFTGKPRSNEPRAGITPPRSTAANEKRETKSEYENAITISNKYEHANIDPGPSKNPSEGKQNPAHLHIADHILIKLELVVNW</sequence>
<evidence type="ECO:0000313" key="2">
    <source>
        <dbReference type="EMBL" id="KAF7272497.1"/>
    </source>
</evidence>
<reference evidence="2" key="1">
    <citation type="submission" date="2020-08" db="EMBL/GenBank/DDBJ databases">
        <title>Genome sequencing and assembly of the red palm weevil Rhynchophorus ferrugineus.</title>
        <authorList>
            <person name="Dias G.B."/>
            <person name="Bergman C.M."/>
            <person name="Manee M."/>
        </authorList>
    </citation>
    <scope>NUCLEOTIDE SEQUENCE</scope>
    <source>
        <strain evidence="2">AA-2017</strain>
        <tissue evidence="2">Whole larva</tissue>
    </source>
</reference>
<protein>
    <submittedName>
        <fullName evidence="2">Uncharacterized protein</fullName>
    </submittedName>
</protein>
<keyword evidence="3" id="KW-1185">Reference proteome</keyword>